<dbReference type="CDD" id="cd00186">
    <property type="entry name" value="TOP1Ac"/>
    <property type="match status" value="1"/>
</dbReference>
<comment type="function">
    <text evidence="13">Introduces a single-strand break via transesterification at a target site in duplex DNA. Releases the supercoiling and torsional tension of DNA introduced during the DNA replication and transcription by transiently cleaving and rejoining one strand of the DNA duplex. The scissile phosphodiester is attacked by the catalytic tyrosine of the enzyme, resulting in the formation of a DNA-(5'-phosphotyrosyl)-enzyme intermediate and the expulsion of a 3'-OH DNA strand.</text>
</comment>
<evidence type="ECO:0000256" key="5">
    <source>
        <dbReference type="ARBA" id="ARBA00022737"/>
    </source>
</evidence>
<dbReference type="InterPro" id="IPR013498">
    <property type="entry name" value="Topo_IA_Znf"/>
</dbReference>
<evidence type="ECO:0000313" key="20">
    <source>
        <dbReference type="Proteomes" id="UP001177670"/>
    </source>
</evidence>
<evidence type="ECO:0000259" key="18">
    <source>
        <dbReference type="PROSITE" id="PS52039"/>
    </source>
</evidence>
<dbReference type="Pfam" id="PF01131">
    <property type="entry name" value="Topoisom_bac"/>
    <property type="match status" value="1"/>
</dbReference>
<dbReference type="InterPro" id="IPR013825">
    <property type="entry name" value="Topo_IA_cen_sub2"/>
</dbReference>
<dbReference type="InterPro" id="IPR001878">
    <property type="entry name" value="Znf_CCHC"/>
</dbReference>
<feature type="domain" description="CCHC-type" evidence="15">
    <location>
        <begin position="1029"/>
        <end position="1046"/>
    </location>
</feature>
<dbReference type="SUPFAM" id="SSF57783">
    <property type="entry name" value="Zinc beta-ribbon"/>
    <property type="match status" value="1"/>
</dbReference>
<dbReference type="PROSITE" id="PS50880">
    <property type="entry name" value="TOPRIM"/>
    <property type="match status" value="1"/>
</dbReference>
<dbReference type="InterPro" id="IPR034144">
    <property type="entry name" value="TOPRIM_TopoIII"/>
</dbReference>
<dbReference type="SMART" id="SM00437">
    <property type="entry name" value="TOP1Ac"/>
    <property type="match status" value="1"/>
</dbReference>
<sequence>MLFVTKIFDTVKLSLYESRQCYQQFVRLNSSDTVMKVLNVAEKNDAAKNIAGYLSRGTCNRREGLSKYNKIYEFTSKLWNQNCEMIMTSVSGHLLNHDFTGVYRKWHGCHPLTLFDAPVVKDCLEENSIKIKKTLEKEVKKCNALIIWTDCDREGENIGFEIIEVCRAIKPNIRIYRAKFSEITQVSINTALQNLSEPDKAVSDAVDVRSELDLRIGAAFTRFQTMRLQQVFPRSLADMLISYGSCQFPTLGFVVERFLAIERFKPEPYWKLKVMDIRDDISVEFRWARGRLFEKLPCEVFLDICLKQPKATVLKVLSKPKNKWRPLPLDTVELGKQGSRKLHLSAKETMRIAEKLYTQGLISYPRTETNIFPKELNLVPLVSEQINNPAWGNFAQQLLEKGPNPRQGKKSDQAHPPIHPTKYADSLNGNEAKVYEFVVRHFLACLSSDAVGQETTVEIDIAGEKFGANGLQIIEKNYLNVYIYEKWSNKEIHIYQEGQAFQPTSIDMVQEETCPPRLLTEADLISLMDKYGIGTDATHAEHIDTIKSRQYVGLTDGKYLIPGKLGIGLVMGYDSMGFEMSKPNLRANLEKDLQLICDRQKNPKDVLETQIKNYRDVFKITLERANLIDNALANYLNERPSEAQEIQTIQETVVFKCPKCGSDMILKDRKQSTGKYIGCANYPTCNNAIWFPQTVECVEISDQICSECPGNIRELKFKFLRNAFPIYGTDYTTCIGGCDSMFNEALNIKNENIKNLTPVNDSGYRSTFDGVIVPNSSSIRNSGAPPFSNTENKNNLSRNNATIGFVRNQNNDRNREESRNIQQQNISKNNTWNNTNINTSLDNLRLSGNEESKIWGNIDNSAIIMCKCHENAIQLTVRKEGPNHGRLFYKCAKPQGSNCDFFLWASDSAQQMQNNVNRNSNPMLNASTSTGSSGNSYYGQSMSSNNNVKCHCNQLAVQRIVQKEGPNKGRPFLSCHKSINESCKFFQWADENDGNTYNMSGKRDTRTFKERGNEQENLRKKRRVTTGKRKCGICGIEGHTRKTCPENAMD</sequence>
<dbReference type="EC" id="5.6.2.1" evidence="3 13"/>
<keyword evidence="20" id="KW-1185">Reference proteome</keyword>
<dbReference type="InterPro" id="IPR010666">
    <property type="entry name" value="Znf_GRF"/>
</dbReference>
<dbReference type="InterPro" id="IPR000380">
    <property type="entry name" value="Topo_IA"/>
</dbReference>
<evidence type="ECO:0000313" key="19">
    <source>
        <dbReference type="EMBL" id="KAK1129739.1"/>
    </source>
</evidence>
<dbReference type="AlphaFoldDB" id="A0AA40G2Y4"/>
<dbReference type="PROSITE" id="PS00396">
    <property type="entry name" value="TOPO_IA_1"/>
    <property type="match status" value="1"/>
</dbReference>
<protein>
    <recommendedName>
        <fullName evidence="3 13">DNA topoisomerase</fullName>
        <ecNumber evidence="3 13">5.6.2.1</ecNumber>
    </recommendedName>
</protein>
<feature type="domain" description="Toprim" evidence="16">
    <location>
        <begin position="36"/>
        <end position="181"/>
    </location>
</feature>
<evidence type="ECO:0000259" key="16">
    <source>
        <dbReference type="PROSITE" id="PS50880"/>
    </source>
</evidence>
<evidence type="ECO:0000256" key="14">
    <source>
        <dbReference type="SAM" id="MobiDB-lite"/>
    </source>
</evidence>
<evidence type="ECO:0000256" key="3">
    <source>
        <dbReference type="ARBA" id="ARBA00012891"/>
    </source>
</evidence>
<evidence type="ECO:0000256" key="8">
    <source>
        <dbReference type="ARBA" id="ARBA00023029"/>
    </source>
</evidence>
<reference evidence="19" key="1">
    <citation type="submission" date="2021-10" db="EMBL/GenBank/DDBJ databases">
        <title>Melipona bicolor Genome sequencing and assembly.</title>
        <authorList>
            <person name="Araujo N.S."/>
            <person name="Arias M.C."/>
        </authorList>
    </citation>
    <scope>NUCLEOTIDE SEQUENCE</scope>
    <source>
        <strain evidence="19">USP_2M_L1-L4_2017</strain>
        <tissue evidence="19">Whole body</tissue>
    </source>
</reference>
<gene>
    <name evidence="19" type="ORF">K0M31_019453</name>
</gene>
<evidence type="ECO:0000256" key="9">
    <source>
        <dbReference type="ARBA" id="ARBA00023125"/>
    </source>
</evidence>
<dbReference type="PROSITE" id="PS50158">
    <property type="entry name" value="ZF_CCHC"/>
    <property type="match status" value="1"/>
</dbReference>
<keyword evidence="8 13" id="KW-0799">Topoisomerase</keyword>
<feature type="domain" description="GRF-type" evidence="17">
    <location>
        <begin position="950"/>
        <end position="992"/>
    </location>
</feature>
<comment type="similarity">
    <text evidence="2 13">Belongs to the type IA topoisomerase family.</text>
</comment>
<dbReference type="Pfam" id="PF01396">
    <property type="entry name" value="Zn_ribbon_Top1"/>
    <property type="match status" value="1"/>
</dbReference>
<feature type="domain" description="GRF-type" evidence="17">
    <location>
        <begin position="866"/>
        <end position="908"/>
    </location>
</feature>
<evidence type="ECO:0000256" key="12">
    <source>
        <dbReference type="PROSITE-ProRule" id="PRU00047"/>
    </source>
</evidence>
<dbReference type="GO" id="GO:0008270">
    <property type="term" value="F:zinc ion binding"/>
    <property type="evidence" value="ECO:0007669"/>
    <property type="project" value="UniProtKB-KW"/>
</dbReference>
<feature type="domain" description="Topo IA-type catalytic" evidence="18">
    <location>
        <begin position="199"/>
        <end position="618"/>
    </location>
</feature>
<dbReference type="GO" id="GO:0006281">
    <property type="term" value="P:DNA repair"/>
    <property type="evidence" value="ECO:0007669"/>
    <property type="project" value="TreeGrafter"/>
</dbReference>
<dbReference type="PANTHER" id="PTHR11390">
    <property type="entry name" value="PROKARYOTIC DNA TOPOISOMERASE"/>
    <property type="match status" value="1"/>
</dbReference>
<keyword evidence="4" id="KW-0479">Metal-binding</keyword>
<dbReference type="EMBL" id="JAHYIQ010000008">
    <property type="protein sequence ID" value="KAK1129739.1"/>
    <property type="molecule type" value="Genomic_DNA"/>
</dbReference>
<dbReference type="PROSITE" id="PS51999">
    <property type="entry name" value="ZF_GRF"/>
    <property type="match status" value="2"/>
</dbReference>
<accession>A0AA40G2Y4</accession>
<dbReference type="InterPro" id="IPR003601">
    <property type="entry name" value="Topo_IA_2"/>
</dbReference>
<keyword evidence="6 12" id="KW-0863">Zinc-finger</keyword>
<evidence type="ECO:0000256" key="13">
    <source>
        <dbReference type="RuleBase" id="RU362092"/>
    </source>
</evidence>
<evidence type="ECO:0000259" key="15">
    <source>
        <dbReference type="PROSITE" id="PS50158"/>
    </source>
</evidence>
<evidence type="ECO:0000259" key="17">
    <source>
        <dbReference type="PROSITE" id="PS51999"/>
    </source>
</evidence>
<keyword evidence="9 13" id="KW-0238">DNA-binding</keyword>
<comment type="catalytic activity">
    <reaction evidence="1 13">
        <text>ATP-independent breakage of single-stranded DNA, followed by passage and rejoining.</text>
        <dbReference type="EC" id="5.6.2.1"/>
    </reaction>
</comment>
<evidence type="ECO:0000256" key="7">
    <source>
        <dbReference type="ARBA" id="ARBA00022833"/>
    </source>
</evidence>
<dbReference type="InterPro" id="IPR006171">
    <property type="entry name" value="TOPRIM_dom"/>
</dbReference>
<dbReference type="FunFam" id="1.10.290.10:FF:000001">
    <property type="entry name" value="DNA topoisomerase"/>
    <property type="match status" value="1"/>
</dbReference>
<organism evidence="19 20">
    <name type="scientific">Melipona bicolor</name>
    <dbReference type="NCBI Taxonomy" id="60889"/>
    <lineage>
        <taxon>Eukaryota</taxon>
        <taxon>Metazoa</taxon>
        <taxon>Ecdysozoa</taxon>
        <taxon>Arthropoda</taxon>
        <taxon>Hexapoda</taxon>
        <taxon>Insecta</taxon>
        <taxon>Pterygota</taxon>
        <taxon>Neoptera</taxon>
        <taxon>Endopterygota</taxon>
        <taxon>Hymenoptera</taxon>
        <taxon>Apocrita</taxon>
        <taxon>Aculeata</taxon>
        <taxon>Apoidea</taxon>
        <taxon>Anthophila</taxon>
        <taxon>Apidae</taxon>
        <taxon>Melipona</taxon>
    </lineage>
</organism>
<dbReference type="InterPro" id="IPR013826">
    <property type="entry name" value="Topo_IA_cen_sub3"/>
</dbReference>
<dbReference type="Gene3D" id="2.70.20.10">
    <property type="entry name" value="Topoisomerase I, domain 3"/>
    <property type="match status" value="1"/>
</dbReference>
<dbReference type="GO" id="GO:0006310">
    <property type="term" value="P:DNA recombination"/>
    <property type="evidence" value="ECO:0007669"/>
    <property type="project" value="TreeGrafter"/>
</dbReference>
<dbReference type="Pfam" id="PF06839">
    <property type="entry name" value="Zn_ribbon_GRF"/>
    <property type="match status" value="2"/>
</dbReference>
<dbReference type="FunFam" id="3.40.50.140:FF:000003">
    <property type="entry name" value="DNA topoisomerase"/>
    <property type="match status" value="1"/>
</dbReference>
<dbReference type="InterPro" id="IPR023405">
    <property type="entry name" value="Topo_IA_core_domain"/>
</dbReference>
<evidence type="ECO:0000256" key="10">
    <source>
        <dbReference type="ARBA" id="ARBA00023235"/>
    </source>
</evidence>
<dbReference type="SUPFAM" id="SSF56712">
    <property type="entry name" value="Prokaryotic type I DNA topoisomerase"/>
    <property type="match status" value="1"/>
</dbReference>
<evidence type="ECO:0000256" key="11">
    <source>
        <dbReference type="ARBA" id="ARBA00056363"/>
    </source>
</evidence>
<dbReference type="Gene3D" id="1.10.290.10">
    <property type="entry name" value="Topoisomerase I, domain 4"/>
    <property type="match status" value="1"/>
</dbReference>
<feature type="compositionally biased region" description="Low complexity" evidence="14">
    <location>
        <begin position="825"/>
        <end position="834"/>
    </location>
</feature>
<dbReference type="InterPro" id="IPR013497">
    <property type="entry name" value="Topo_IA_cen"/>
</dbReference>
<dbReference type="Gene3D" id="3.30.65.10">
    <property type="entry name" value="Bacterial Topoisomerase I, domain 1"/>
    <property type="match status" value="1"/>
</dbReference>
<feature type="region of interest" description="Disordered" evidence="14">
    <location>
        <begin position="779"/>
        <end position="834"/>
    </location>
</feature>
<keyword evidence="10 13" id="KW-0413">Isomerase</keyword>
<dbReference type="InterPro" id="IPR003602">
    <property type="entry name" value="Topo_IA_DNA-bd_dom"/>
</dbReference>
<comment type="function">
    <text evidence="11">Releases the supercoiling and torsional tension of DNA introduced during the DNA replication and transcription by transiently cleaving and rejoining one strand of the DNA duplex. Introduces a single-strand break via transesterification at a target site in duplex DNA. The scissile phosphodiester is attacked by the catalytic tyrosine of the enzyme, resulting in the formation of a DNA-(5'-phosphotyrosyl)-enzyme intermediate and the expulsion of a 3'-OH DNA strand. The free DNA strand than undergoes passage around the unbroken strand thus removing DNA supercoils. Finally, in the religation step, the DNA 3'-OH attacks the covalent intermediate to expel the active-site tyrosine and restore the DNA phosphodiester backbone. Weakly relaxes negative supercoils and displays a distinct preference for binding single-stranded DNA.</text>
</comment>
<dbReference type="Pfam" id="PF01751">
    <property type="entry name" value="Toprim"/>
    <property type="match status" value="1"/>
</dbReference>
<dbReference type="PANTHER" id="PTHR11390:SF21">
    <property type="entry name" value="DNA TOPOISOMERASE 3-ALPHA"/>
    <property type="match status" value="1"/>
</dbReference>
<dbReference type="GO" id="GO:0003677">
    <property type="term" value="F:DNA binding"/>
    <property type="evidence" value="ECO:0007669"/>
    <property type="project" value="UniProtKB-KW"/>
</dbReference>
<feature type="compositionally biased region" description="Polar residues" evidence="14">
    <location>
        <begin position="779"/>
        <end position="809"/>
    </location>
</feature>
<evidence type="ECO:0000256" key="1">
    <source>
        <dbReference type="ARBA" id="ARBA00000213"/>
    </source>
</evidence>
<evidence type="ECO:0000256" key="2">
    <source>
        <dbReference type="ARBA" id="ARBA00009446"/>
    </source>
</evidence>
<dbReference type="CDD" id="cd03362">
    <property type="entry name" value="TOPRIM_TopoIA_TopoIII"/>
    <property type="match status" value="1"/>
</dbReference>
<dbReference type="SMART" id="SM00493">
    <property type="entry name" value="TOPRIM"/>
    <property type="match status" value="1"/>
</dbReference>
<comment type="caution">
    <text evidence="19">The sequence shown here is derived from an EMBL/GenBank/DDBJ whole genome shotgun (WGS) entry which is preliminary data.</text>
</comment>
<dbReference type="InterPro" id="IPR013824">
    <property type="entry name" value="Topo_IA_cen_sub1"/>
</dbReference>
<name>A0AA40G2Y4_9HYME</name>
<dbReference type="GO" id="GO:0003917">
    <property type="term" value="F:DNA topoisomerase type I (single strand cut, ATP-independent) activity"/>
    <property type="evidence" value="ECO:0007669"/>
    <property type="project" value="UniProtKB-EC"/>
</dbReference>
<dbReference type="SMART" id="SM00436">
    <property type="entry name" value="TOP1Bc"/>
    <property type="match status" value="1"/>
</dbReference>
<dbReference type="GO" id="GO:0006265">
    <property type="term" value="P:DNA topological change"/>
    <property type="evidence" value="ECO:0007669"/>
    <property type="project" value="InterPro"/>
</dbReference>
<feature type="region of interest" description="Disordered" evidence="14">
    <location>
        <begin position="401"/>
        <end position="425"/>
    </location>
</feature>
<dbReference type="GO" id="GO:0005634">
    <property type="term" value="C:nucleus"/>
    <property type="evidence" value="ECO:0007669"/>
    <property type="project" value="TreeGrafter"/>
</dbReference>
<proteinExistence type="inferred from homology"/>
<dbReference type="Proteomes" id="UP001177670">
    <property type="component" value="Unassembled WGS sequence"/>
</dbReference>
<dbReference type="Gene3D" id="3.40.50.140">
    <property type="match status" value="1"/>
</dbReference>
<dbReference type="PROSITE" id="PS52039">
    <property type="entry name" value="TOPO_IA_2"/>
    <property type="match status" value="1"/>
</dbReference>
<dbReference type="Gene3D" id="1.10.460.10">
    <property type="entry name" value="Topoisomerase I, domain 2"/>
    <property type="match status" value="1"/>
</dbReference>
<keyword evidence="5" id="KW-0677">Repeat</keyword>
<feature type="compositionally biased region" description="Basic and acidic residues" evidence="14">
    <location>
        <begin position="810"/>
        <end position="819"/>
    </location>
</feature>
<evidence type="ECO:0000256" key="4">
    <source>
        <dbReference type="ARBA" id="ARBA00022723"/>
    </source>
</evidence>
<dbReference type="FunFam" id="1.10.460.10:FF:000003">
    <property type="entry name" value="DNA topoisomerase"/>
    <property type="match status" value="1"/>
</dbReference>
<evidence type="ECO:0000256" key="6">
    <source>
        <dbReference type="ARBA" id="ARBA00022771"/>
    </source>
</evidence>
<dbReference type="PRINTS" id="PR00417">
    <property type="entry name" value="PRTPISMRASEI"/>
</dbReference>
<dbReference type="InterPro" id="IPR023406">
    <property type="entry name" value="Topo_IA_AS"/>
</dbReference>
<keyword evidence="7" id="KW-0862">Zinc</keyword>
<dbReference type="GO" id="GO:0031422">
    <property type="term" value="C:RecQ family helicase-topoisomerase III complex"/>
    <property type="evidence" value="ECO:0007669"/>
    <property type="project" value="TreeGrafter"/>
</dbReference>